<dbReference type="PANTHER" id="PTHR43540:SF15">
    <property type="entry name" value="BLR5631 PROTEIN"/>
    <property type="match status" value="1"/>
</dbReference>
<dbReference type="PANTHER" id="PTHR43540">
    <property type="entry name" value="PEROXYUREIDOACRYLATE/UREIDOACRYLATE AMIDOHYDROLASE-RELATED"/>
    <property type="match status" value="1"/>
</dbReference>
<keyword evidence="4" id="KW-1185">Reference proteome</keyword>
<keyword evidence="1" id="KW-0378">Hydrolase</keyword>
<dbReference type="InterPro" id="IPR000868">
    <property type="entry name" value="Isochorismatase-like_dom"/>
</dbReference>
<dbReference type="OrthoDB" id="1157330at2"/>
<dbReference type="EMBL" id="QNRF01000004">
    <property type="protein sequence ID" value="RBO83315.1"/>
    <property type="molecule type" value="Genomic_DNA"/>
</dbReference>
<dbReference type="CDD" id="cd01014">
    <property type="entry name" value="nicotinamidase_related"/>
    <property type="match status" value="1"/>
</dbReference>
<organism evidence="3 4">
    <name type="scientific">Marinomonas aquiplantarum</name>
    <dbReference type="NCBI Taxonomy" id="491951"/>
    <lineage>
        <taxon>Bacteria</taxon>
        <taxon>Pseudomonadati</taxon>
        <taxon>Pseudomonadota</taxon>
        <taxon>Gammaproteobacteria</taxon>
        <taxon>Oceanospirillales</taxon>
        <taxon>Oceanospirillaceae</taxon>
        <taxon>Marinomonas</taxon>
    </lineage>
</organism>
<feature type="domain" description="Isochorismatase-like" evidence="2">
    <location>
        <begin position="4"/>
        <end position="162"/>
    </location>
</feature>
<evidence type="ECO:0000256" key="1">
    <source>
        <dbReference type="ARBA" id="ARBA00022801"/>
    </source>
</evidence>
<accession>A0A366D094</accession>
<evidence type="ECO:0000313" key="3">
    <source>
        <dbReference type="EMBL" id="RBO83315.1"/>
    </source>
</evidence>
<name>A0A366D094_9GAMM</name>
<proteinExistence type="predicted"/>
<dbReference type="AlphaFoldDB" id="A0A366D094"/>
<dbReference type="GO" id="GO:0016787">
    <property type="term" value="F:hydrolase activity"/>
    <property type="evidence" value="ECO:0007669"/>
    <property type="project" value="UniProtKB-KW"/>
</dbReference>
<evidence type="ECO:0000259" key="2">
    <source>
        <dbReference type="Pfam" id="PF00857"/>
    </source>
</evidence>
<dbReference type="Pfam" id="PF00857">
    <property type="entry name" value="Isochorismatase"/>
    <property type="match status" value="1"/>
</dbReference>
<dbReference type="InterPro" id="IPR036380">
    <property type="entry name" value="Isochorismatase-like_sf"/>
</dbReference>
<dbReference type="RefSeq" id="WP_113874268.1">
    <property type="nucleotide sequence ID" value="NZ_QNRF01000004.1"/>
</dbReference>
<dbReference type="SUPFAM" id="SSF52499">
    <property type="entry name" value="Isochorismatase-like hydrolases"/>
    <property type="match status" value="1"/>
</dbReference>
<evidence type="ECO:0000313" key="4">
    <source>
        <dbReference type="Proteomes" id="UP000252086"/>
    </source>
</evidence>
<dbReference type="Gene3D" id="3.40.50.850">
    <property type="entry name" value="Isochorismatase-like"/>
    <property type="match status" value="1"/>
</dbReference>
<comment type="caution">
    <text evidence="3">The sequence shown here is derived from an EMBL/GenBank/DDBJ whole genome shotgun (WGS) entry which is preliminary data.</text>
</comment>
<sequence length="178" mass="19438">MANTALLVIDLQNDYFPGGHYPLWQAEETLQKVQAAMTKAQQQGMPIIFIQHVVKAEKGIAPFFNEGTKGVEVHSALTDLLDSSHLVIKHYADSFEQTNLQSLLSDLHVESILLCGMMTQNCVTHTALSKAAEPYQVSVIAEACTTVDEMIHNIALNGLSSRVSLLSLDQAFSVNPVS</sequence>
<dbReference type="InterPro" id="IPR050272">
    <property type="entry name" value="Isochorismatase-like_hydrls"/>
</dbReference>
<gene>
    <name evidence="3" type="ORF">DFP76_104130</name>
</gene>
<reference evidence="3 4" key="1">
    <citation type="submission" date="2018-06" db="EMBL/GenBank/DDBJ databases">
        <title>Genomic Encyclopedia of Type Strains, Phase III (KMG-III): the genomes of soil and plant-associated and newly described type strains.</title>
        <authorList>
            <person name="Whitman W."/>
        </authorList>
    </citation>
    <scope>NUCLEOTIDE SEQUENCE [LARGE SCALE GENOMIC DNA]</scope>
    <source>
        <strain evidence="3 4">CECT 7732</strain>
    </source>
</reference>
<protein>
    <submittedName>
        <fullName evidence="3">Nicotinamidase-related amidase</fullName>
    </submittedName>
</protein>
<dbReference type="Proteomes" id="UP000252086">
    <property type="component" value="Unassembled WGS sequence"/>
</dbReference>